<dbReference type="RefSeq" id="WP_274201278.1">
    <property type="nucleotide sequence ID" value="NZ_JAQZAO010000006.1"/>
</dbReference>
<name>A0ABT5SV60_9PSEU</name>
<protein>
    <submittedName>
        <fullName evidence="2">SRPBCC family protein</fullName>
    </submittedName>
</protein>
<sequence>MRCEIAVDIASCPDHVWAVVTDVTRWPRWTTAVREAVLLGGGALAYDGVLRLRAPRLPERTWRVAEFQARRHRFALRSEGLGGRAQVRFTLTPAADAGRSRLVVVHERAGWIGSPMARLTARTVEGHLQTLAADLKAHCESRHGSRGGVDAGPSRAGVPSAS</sequence>
<dbReference type="InterPro" id="IPR023393">
    <property type="entry name" value="START-like_dom_sf"/>
</dbReference>
<organism evidence="2 3">
    <name type="scientific">Actinomycetospora lemnae</name>
    <dbReference type="NCBI Taxonomy" id="3019891"/>
    <lineage>
        <taxon>Bacteria</taxon>
        <taxon>Bacillati</taxon>
        <taxon>Actinomycetota</taxon>
        <taxon>Actinomycetes</taxon>
        <taxon>Pseudonocardiales</taxon>
        <taxon>Pseudonocardiaceae</taxon>
        <taxon>Actinomycetospora</taxon>
    </lineage>
</organism>
<evidence type="ECO:0000313" key="3">
    <source>
        <dbReference type="Proteomes" id="UP001300763"/>
    </source>
</evidence>
<evidence type="ECO:0000313" key="2">
    <source>
        <dbReference type="EMBL" id="MDD7966747.1"/>
    </source>
</evidence>
<gene>
    <name evidence="2" type="ORF">PGB27_15540</name>
</gene>
<evidence type="ECO:0000256" key="1">
    <source>
        <dbReference type="SAM" id="MobiDB-lite"/>
    </source>
</evidence>
<proteinExistence type="predicted"/>
<dbReference type="Pfam" id="PF10604">
    <property type="entry name" value="Polyketide_cyc2"/>
    <property type="match status" value="1"/>
</dbReference>
<feature type="region of interest" description="Disordered" evidence="1">
    <location>
        <begin position="142"/>
        <end position="162"/>
    </location>
</feature>
<dbReference type="Gene3D" id="3.30.530.20">
    <property type="match status" value="1"/>
</dbReference>
<dbReference type="InterPro" id="IPR019587">
    <property type="entry name" value="Polyketide_cyclase/dehydratase"/>
</dbReference>
<reference evidence="2 3" key="1">
    <citation type="submission" date="2023-02" db="EMBL/GenBank/DDBJ databases">
        <title>Genome sequencing required for Actinomycetospora new species description.</title>
        <authorList>
            <person name="Saimee Y."/>
            <person name="Duangmal K."/>
        </authorList>
    </citation>
    <scope>NUCLEOTIDE SEQUENCE [LARGE SCALE GENOMIC DNA]</scope>
    <source>
        <strain evidence="2 3">DW7H6</strain>
    </source>
</reference>
<keyword evidence="3" id="KW-1185">Reference proteome</keyword>
<dbReference type="SUPFAM" id="SSF55961">
    <property type="entry name" value="Bet v1-like"/>
    <property type="match status" value="1"/>
</dbReference>
<accession>A0ABT5SV60</accession>
<dbReference type="EMBL" id="JAQZAO010000006">
    <property type="protein sequence ID" value="MDD7966747.1"/>
    <property type="molecule type" value="Genomic_DNA"/>
</dbReference>
<dbReference type="Proteomes" id="UP001300763">
    <property type="component" value="Unassembled WGS sequence"/>
</dbReference>
<comment type="caution">
    <text evidence="2">The sequence shown here is derived from an EMBL/GenBank/DDBJ whole genome shotgun (WGS) entry which is preliminary data.</text>
</comment>